<evidence type="ECO:0000256" key="2">
    <source>
        <dbReference type="ARBA" id="ARBA00022741"/>
    </source>
</evidence>
<evidence type="ECO:0000256" key="3">
    <source>
        <dbReference type="ARBA" id="ARBA00022840"/>
    </source>
</evidence>
<protein>
    <submittedName>
        <fullName evidence="7">AAA-domain-containing protein</fullName>
    </submittedName>
</protein>
<dbReference type="InterPro" id="IPR003960">
    <property type="entry name" value="ATPase_AAA_CS"/>
</dbReference>
<sequence>MSLQKTDIFQQHFTLGIPTLQQRKTLLNAMLSDFHLPNEVVDDLVAQTSLRTSGYVARDLAMVCRNAKLKSLRRLPTTEESLIHGLSQLKLDPTNPRQPTITWEDLAYALEIHKPSQQMEVETLLPKRQWDEIGGYETMKRRIRQATVIPLLQPELFQRLGVPAPSGLLLYGPSGCGKTALVQALATEAMMNVIAINGPQIYSKYLGDTERSIRRLFATAKRIAPCLIVIDEMDAIACRRGWNGGGEGGVNERVLSTLLNEMDGVEGRQGVLVIGCTNRPHQIDDAILRPGRLDQLLYVGMPDEQDRQQIMEAIKRHLKADDDVNTQDLAKHTTHCTGADLQLLFREAATVALRENTKIPAIAQRHLNHVLPSICTRASQRETSLQLFEQFQAKHRI</sequence>
<dbReference type="InterPro" id="IPR003959">
    <property type="entry name" value="ATPase_AAA_core"/>
</dbReference>
<dbReference type="SUPFAM" id="SSF52540">
    <property type="entry name" value="P-loop containing nucleoside triphosphate hydrolases"/>
    <property type="match status" value="2"/>
</dbReference>
<dbReference type="PANTHER" id="PTHR23077">
    <property type="entry name" value="AAA-FAMILY ATPASE"/>
    <property type="match status" value="1"/>
</dbReference>
<comment type="similarity">
    <text evidence="1 5">Belongs to the AAA ATPase family.</text>
</comment>
<dbReference type="EMBL" id="MCGT01000042">
    <property type="protein sequence ID" value="ORX45459.1"/>
    <property type="molecule type" value="Genomic_DNA"/>
</dbReference>
<keyword evidence="3 5" id="KW-0067">ATP-binding</keyword>
<dbReference type="STRING" id="101127.A0A1X2G5C9"/>
<gene>
    <name evidence="7" type="ORF">DM01DRAFT_1364579</name>
</gene>
<dbReference type="InterPro" id="IPR027417">
    <property type="entry name" value="P-loop_NTPase"/>
</dbReference>
<organism evidence="7 8">
    <name type="scientific">Hesseltinella vesiculosa</name>
    <dbReference type="NCBI Taxonomy" id="101127"/>
    <lineage>
        <taxon>Eukaryota</taxon>
        <taxon>Fungi</taxon>
        <taxon>Fungi incertae sedis</taxon>
        <taxon>Mucoromycota</taxon>
        <taxon>Mucoromycotina</taxon>
        <taxon>Mucoromycetes</taxon>
        <taxon>Mucorales</taxon>
        <taxon>Cunninghamellaceae</taxon>
        <taxon>Hesseltinella</taxon>
    </lineage>
</organism>
<evidence type="ECO:0000313" key="8">
    <source>
        <dbReference type="Proteomes" id="UP000242146"/>
    </source>
</evidence>
<dbReference type="PANTHER" id="PTHR23077:SF171">
    <property type="entry name" value="NUCLEAR VALOSIN-CONTAINING PROTEIN-LIKE"/>
    <property type="match status" value="1"/>
</dbReference>
<dbReference type="Gene3D" id="3.40.50.300">
    <property type="entry name" value="P-loop containing nucleotide triphosphate hydrolases"/>
    <property type="match status" value="1"/>
</dbReference>
<accession>A0A1X2G5C9</accession>
<dbReference type="GO" id="GO:0016887">
    <property type="term" value="F:ATP hydrolysis activity"/>
    <property type="evidence" value="ECO:0007669"/>
    <property type="project" value="InterPro"/>
</dbReference>
<dbReference type="GO" id="GO:0005524">
    <property type="term" value="F:ATP binding"/>
    <property type="evidence" value="ECO:0007669"/>
    <property type="project" value="UniProtKB-KW"/>
</dbReference>
<evidence type="ECO:0000259" key="6">
    <source>
        <dbReference type="SMART" id="SM00382"/>
    </source>
</evidence>
<dbReference type="InterPro" id="IPR003593">
    <property type="entry name" value="AAA+_ATPase"/>
</dbReference>
<keyword evidence="2 5" id="KW-0547">Nucleotide-binding</keyword>
<dbReference type="AlphaFoldDB" id="A0A1X2G5C9"/>
<evidence type="ECO:0000313" key="7">
    <source>
        <dbReference type="EMBL" id="ORX45459.1"/>
    </source>
</evidence>
<evidence type="ECO:0000256" key="4">
    <source>
        <dbReference type="ARBA" id="ARBA00023054"/>
    </source>
</evidence>
<dbReference type="OrthoDB" id="5421at2759"/>
<name>A0A1X2G5C9_9FUNG</name>
<dbReference type="FunFam" id="3.40.50.300:FF:001025">
    <property type="entry name" value="ATPase family, AAA domain-containing 2B"/>
    <property type="match status" value="1"/>
</dbReference>
<keyword evidence="4" id="KW-0175">Coiled coil</keyword>
<keyword evidence="8" id="KW-1185">Reference proteome</keyword>
<dbReference type="Gene3D" id="1.10.8.60">
    <property type="match status" value="2"/>
</dbReference>
<feature type="domain" description="AAA+ ATPase" evidence="6">
    <location>
        <begin position="164"/>
        <end position="303"/>
    </location>
</feature>
<comment type="caution">
    <text evidence="7">The sequence shown here is derived from an EMBL/GenBank/DDBJ whole genome shotgun (WGS) entry which is preliminary data.</text>
</comment>
<dbReference type="SMART" id="SM00382">
    <property type="entry name" value="AAA"/>
    <property type="match status" value="1"/>
</dbReference>
<dbReference type="InterPro" id="IPR050168">
    <property type="entry name" value="AAA_ATPase_domain"/>
</dbReference>
<dbReference type="Proteomes" id="UP000242146">
    <property type="component" value="Unassembled WGS sequence"/>
</dbReference>
<proteinExistence type="inferred from homology"/>
<dbReference type="PROSITE" id="PS00674">
    <property type="entry name" value="AAA"/>
    <property type="match status" value="1"/>
</dbReference>
<evidence type="ECO:0000256" key="1">
    <source>
        <dbReference type="ARBA" id="ARBA00006914"/>
    </source>
</evidence>
<evidence type="ECO:0000256" key="5">
    <source>
        <dbReference type="RuleBase" id="RU003651"/>
    </source>
</evidence>
<dbReference type="InterPro" id="IPR041569">
    <property type="entry name" value="AAA_lid_3"/>
</dbReference>
<reference evidence="7 8" key="1">
    <citation type="submission" date="2016-07" db="EMBL/GenBank/DDBJ databases">
        <title>Pervasive Adenine N6-methylation of Active Genes in Fungi.</title>
        <authorList>
            <consortium name="DOE Joint Genome Institute"/>
            <person name="Mondo S.J."/>
            <person name="Dannebaum R.O."/>
            <person name="Kuo R.C."/>
            <person name="Labutti K."/>
            <person name="Haridas S."/>
            <person name="Kuo A."/>
            <person name="Salamov A."/>
            <person name="Ahrendt S.R."/>
            <person name="Lipzen A."/>
            <person name="Sullivan W."/>
            <person name="Andreopoulos W.B."/>
            <person name="Clum A."/>
            <person name="Lindquist E."/>
            <person name="Daum C."/>
            <person name="Ramamoorthy G.K."/>
            <person name="Gryganskyi A."/>
            <person name="Culley D."/>
            <person name="Magnuson J.K."/>
            <person name="James T.Y."/>
            <person name="O'Malley M.A."/>
            <person name="Stajich J.E."/>
            <person name="Spatafora J.W."/>
            <person name="Visel A."/>
            <person name="Grigoriev I.V."/>
        </authorList>
    </citation>
    <scope>NUCLEOTIDE SEQUENCE [LARGE SCALE GENOMIC DNA]</scope>
    <source>
        <strain evidence="7 8">NRRL 3301</strain>
    </source>
</reference>
<dbReference type="Pfam" id="PF00004">
    <property type="entry name" value="AAA"/>
    <property type="match status" value="1"/>
</dbReference>
<dbReference type="Pfam" id="PF17862">
    <property type="entry name" value="AAA_lid_3"/>
    <property type="match status" value="1"/>
</dbReference>